<keyword evidence="1" id="KW-0238">DNA-binding</keyword>
<dbReference type="Proteomes" id="UP000016927">
    <property type="component" value="Unassembled WGS sequence"/>
</dbReference>
<gene>
    <name evidence="2" type="primary">OFC2B</name>
    <name evidence="2" type="ORF">NBO_29g0028</name>
</gene>
<keyword evidence="3" id="KW-1185">Reference proteome</keyword>
<evidence type="ECO:0000256" key="1">
    <source>
        <dbReference type="ARBA" id="ARBA00023125"/>
    </source>
</evidence>
<dbReference type="EMBL" id="KB908937">
    <property type="protein sequence ID" value="EOB14346.1"/>
    <property type="molecule type" value="Genomic_DNA"/>
</dbReference>
<protein>
    <submittedName>
        <fullName evidence="2">Oligonucleotide/oligosaccharide-binding fold containing 2B</fullName>
    </submittedName>
</protein>
<dbReference type="GO" id="GO:0044818">
    <property type="term" value="P:mitotic G2/M transition checkpoint"/>
    <property type="evidence" value="ECO:0007669"/>
    <property type="project" value="TreeGrafter"/>
</dbReference>
<dbReference type="PANTHER" id="PTHR13356:SF0">
    <property type="entry name" value="SOSS COMPLEX SUBUNIT B HOMOLOG"/>
    <property type="match status" value="1"/>
</dbReference>
<accession>R0KU68</accession>
<dbReference type="GO" id="GO:0010212">
    <property type="term" value="P:response to ionizing radiation"/>
    <property type="evidence" value="ECO:0007669"/>
    <property type="project" value="TreeGrafter"/>
</dbReference>
<dbReference type="OrthoDB" id="295715at2759"/>
<dbReference type="AlphaFoldDB" id="R0KU68"/>
<dbReference type="PANTHER" id="PTHR13356">
    <property type="entry name" value="OB FOLD NUCLEIC ACID BINDING PROTEIN-RELATED"/>
    <property type="match status" value="1"/>
</dbReference>
<evidence type="ECO:0000313" key="3">
    <source>
        <dbReference type="Proteomes" id="UP000016927"/>
    </source>
</evidence>
<dbReference type="GO" id="GO:0003677">
    <property type="term" value="F:DNA binding"/>
    <property type="evidence" value="ECO:0007669"/>
    <property type="project" value="UniProtKB-KW"/>
</dbReference>
<dbReference type="VEuPathDB" id="MicrosporidiaDB:NBO_29g0028"/>
<name>R0KU68_NOSB1</name>
<dbReference type="GO" id="GO:0070876">
    <property type="term" value="C:SOSS complex"/>
    <property type="evidence" value="ECO:0007669"/>
    <property type="project" value="TreeGrafter"/>
</dbReference>
<reference evidence="2 3" key="1">
    <citation type="journal article" date="2013" name="BMC Genomics">
        <title>Comparative genomics of parasitic silkworm microsporidia reveal an association between genome expansion and host adaptation.</title>
        <authorList>
            <person name="Pan G."/>
            <person name="Xu J."/>
            <person name="Li T."/>
            <person name="Xia Q."/>
            <person name="Liu S.L."/>
            <person name="Zhang G."/>
            <person name="Li S."/>
            <person name="Li C."/>
            <person name="Liu H."/>
            <person name="Yang L."/>
            <person name="Liu T."/>
            <person name="Zhang X."/>
            <person name="Wu Z."/>
            <person name="Fan W."/>
            <person name="Dang X."/>
            <person name="Xiang H."/>
            <person name="Tao M."/>
            <person name="Li Y."/>
            <person name="Hu J."/>
            <person name="Li Z."/>
            <person name="Lin L."/>
            <person name="Luo J."/>
            <person name="Geng L."/>
            <person name="Wang L."/>
            <person name="Long M."/>
            <person name="Wan Y."/>
            <person name="He N."/>
            <person name="Zhang Z."/>
            <person name="Lu C."/>
            <person name="Keeling P.J."/>
            <person name="Wang J."/>
            <person name="Xiang Z."/>
            <person name="Zhou Z."/>
        </authorList>
    </citation>
    <scope>NUCLEOTIDE SEQUENCE [LARGE SCALE GENOMIC DNA]</scope>
    <source>
        <strain evidence="3">CQ1 / CVCC 102059</strain>
    </source>
</reference>
<dbReference type="InterPro" id="IPR012340">
    <property type="entry name" value="NA-bd_OB-fold"/>
</dbReference>
<dbReference type="HOGENOM" id="CLU_102724_3_2_1"/>
<dbReference type="InterPro" id="IPR051231">
    <property type="entry name" value="SOSS-B"/>
</dbReference>
<sequence length="108" mass="12579">MANKISELTDYQKNINIEFIIVKLIDKNTTKDNDIVNTYLVADETGVIEASVWNEDINVGDIIYFYDAYTSVFKEKRRLFMSGNGYLRRVGRIRKEFVELENEVINSS</sequence>
<evidence type="ECO:0000313" key="2">
    <source>
        <dbReference type="EMBL" id="EOB14346.1"/>
    </source>
</evidence>
<dbReference type="Gene3D" id="2.40.50.140">
    <property type="entry name" value="Nucleic acid-binding proteins"/>
    <property type="match status" value="1"/>
</dbReference>
<dbReference type="STRING" id="578461.R0KU68"/>
<dbReference type="GO" id="GO:0000724">
    <property type="term" value="P:double-strand break repair via homologous recombination"/>
    <property type="evidence" value="ECO:0007669"/>
    <property type="project" value="TreeGrafter"/>
</dbReference>
<organism evidence="2 3">
    <name type="scientific">Nosema bombycis (strain CQ1 / CVCC 102059)</name>
    <name type="common">Microsporidian parasite</name>
    <name type="synonym">Pebrine of silkworm</name>
    <dbReference type="NCBI Taxonomy" id="578461"/>
    <lineage>
        <taxon>Eukaryota</taxon>
        <taxon>Fungi</taxon>
        <taxon>Fungi incertae sedis</taxon>
        <taxon>Microsporidia</taxon>
        <taxon>Nosematidae</taxon>
        <taxon>Nosema</taxon>
    </lineage>
</organism>
<dbReference type="SUPFAM" id="SSF50249">
    <property type="entry name" value="Nucleic acid-binding proteins"/>
    <property type="match status" value="1"/>
</dbReference>
<proteinExistence type="predicted"/>